<sequence>LRMMCAVGFQKPNEAYLSLPPTSGLLPNRITFSVKLSPLCRPDG</sequence>
<reference evidence="1" key="1">
    <citation type="submission" date="2016-06" db="UniProtKB">
        <authorList>
            <consortium name="WormBaseParasite"/>
        </authorList>
    </citation>
    <scope>IDENTIFICATION</scope>
</reference>
<evidence type="ECO:0000313" key="1">
    <source>
        <dbReference type="WBParaSite" id="SSLN_0002024801-mRNA-1"/>
    </source>
</evidence>
<accession>A0A183TSS0</accession>
<protein>
    <submittedName>
        <fullName evidence="1">Capsid protein</fullName>
    </submittedName>
</protein>
<name>A0A183TSS0_SCHSO</name>
<dbReference type="AlphaFoldDB" id="A0A183TSS0"/>
<organism evidence="1">
    <name type="scientific">Schistocephalus solidus</name>
    <name type="common">Tapeworm</name>
    <dbReference type="NCBI Taxonomy" id="70667"/>
    <lineage>
        <taxon>Eukaryota</taxon>
        <taxon>Metazoa</taxon>
        <taxon>Spiralia</taxon>
        <taxon>Lophotrochozoa</taxon>
        <taxon>Platyhelminthes</taxon>
        <taxon>Cestoda</taxon>
        <taxon>Eucestoda</taxon>
        <taxon>Diphyllobothriidea</taxon>
        <taxon>Diphyllobothriidae</taxon>
        <taxon>Schistocephalus</taxon>
    </lineage>
</organism>
<proteinExistence type="predicted"/>
<dbReference type="WBParaSite" id="SSLN_0002024801-mRNA-1">
    <property type="protein sequence ID" value="SSLN_0002024801-mRNA-1"/>
    <property type="gene ID" value="SSLN_0002024801"/>
</dbReference>